<organism evidence="2 3">
    <name type="scientific">Spiroplasma cantharicola</name>
    <dbReference type="NCBI Taxonomy" id="362837"/>
    <lineage>
        <taxon>Bacteria</taxon>
        <taxon>Bacillati</taxon>
        <taxon>Mycoplasmatota</taxon>
        <taxon>Mollicutes</taxon>
        <taxon>Entomoplasmatales</taxon>
        <taxon>Spiroplasmataceae</taxon>
        <taxon>Spiroplasma</taxon>
    </lineage>
</organism>
<keyword evidence="1" id="KW-1133">Transmembrane helix</keyword>
<dbReference type="Proteomes" id="UP000063919">
    <property type="component" value="Chromosome"/>
</dbReference>
<feature type="transmembrane region" description="Helical" evidence="1">
    <location>
        <begin position="74"/>
        <end position="94"/>
    </location>
</feature>
<dbReference type="PATRIC" id="fig|362837.3.peg.803"/>
<keyword evidence="3" id="KW-1185">Reference proteome</keyword>
<gene>
    <name evidence="2" type="ORF">SCANT_v1c07870</name>
</gene>
<dbReference type="KEGG" id="scj:SCANT_v1c07870"/>
<keyword evidence="1" id="KW-0812">Transmembrane</keyword>
<evidence type="ECO:0000256" key="1">
    <source>
        <dbReference type="SAM" id="Phobius"/>
    </source>
</evidence>
<dbReference type="EMBL" id="CP012622">
    <property type="protein sequence ID" value="ALD66693.1"/>
    <property type="molecule type" value="Genomic_DNA"/>
</dbReference>
<reference evidence="2 3" key="1">
    <citation type="journal article" date="2015" name="Genome Announc.">
        <title>Complete Genome Sequence of Spiroplasma cantharicola CC-1T (DSM 21588), a Bacterium Isolated from Soldier Beetle (Cantharis carolinus).</title>
        <authorList>
            <person name="Lo W.S."/>
            <person name="Liu P.Y."/>
            <person name="Kuo C.H."/>
        </authorList>
    </citation>
    <scope>NUCLEOTIDE SEQUENCE [LARGE SCALE GENOMIC DNA]</scope>
    <source>
        <strain evidence="2 3">CC-1</strain>
    </source>
</reference>
<feature type="transmembrane region" description="Helical" evidence="1">
    <location>
        <begin position="39"/>
        <end position="62"/>
    </location>
</feature>
<accession>A0A0M5KJB8</accession>
<dbReference type="AlphaFoldDB" id="A0A0M5KJB8"/>
<feature type="transmembrane region" description="Helical" evidence="1">
    <location>
        <begin position="5"/>
        <end position="27"/>
    </location>
</feature>
<feature type="transmembrane region" description="Helical" evidence="1">
    <location>
        <begin position="114"/>
        <end position="138"/>
    </location>
</feature>
<sequence>MKSIFFSLFIWITALLFSFLGIFLMQWNMFVVFSFEEEFAIFNALQILSLLSIGSFFAVGIVNFITKPNKITPIIYTIAAVFISAINLVYLSVLMSKIATPITIINSENIITSVISNAILLPLASFCALSSIITMFMFKIQTVNQSKPKQNSSYSQISSPANQGQPMMVKENTAAIKEFNSDFTSTPNEKTYNMVDKLARLKEDISSNKFRDSFTETPIDEVKVKAKPQQEELKVEQEVPVENIYPIEKENIQVQNDEPIIAQNERFIEEIEEPNDSFNNLLKRPNQKIAPINNLPKVEDLPPIGEPKDPYKQTIVPRRSAKREGEFNNPIGNIAKPLYVERKVRRTPKLDENYQGKVFLGDSDRIWEAMKNQERRIPQRAAKVAPLNPKANTLNGLKKSKSKSIEVDLDKILDPVNEQSSVDLRPTIDWDE</sequence>
<dbReference type="OrthoDB" id="387694at2"/>
<protein>
    <submittedName>
        <fullName evidence="2">Uncharacterized protein</fullName>
    </submittedName>
</protein>
<evidence type="ECO:0000313" key="3">
    <source>
        <dbReference type="Proteomes" id="UP000063919"/>
    </source>
</evidence>
<keyword evidence="1" id="KW-0472">Membrane</keyword>
<evidence type="ECO:0000313" key="2">
    <source>
        <dbReference type="EMBL" id="ALD66693.1"/>
    </source>
</evidence>
<name>A0A0M5KJB8_9MOLU</name>
<dbReference type="RefSeq" id="WP_053946444.1">
    <property type="nucleotide sequence ID" value="NZ_CP012622.1"/>
</dbReference>
<proteinExistence type="predicted"/>